<dbReference type="PANTHER" id="PTHR10165:SF103">
    <property type="entry name" value="PHOSPHOLIPID PHOSPHATASE HOMOLOG 1.2 HOMOLOG"/>
    <property type="match status" value="1"/>
</dbReference>
<dbReference type="AlphaFoldDB" id="A0A8J9VX64"/>
<gene>
    <name evidence="8" type="primary">PLPP1</name>
    <name evidence="8" type="ORF">BLAG_LOCUS2663</name>
</gene>
<name>A0A8J9VX64_BRALA</name>
<dbReference type="InterPro" id="IPR000326">
    <property type="entry name" value="PAP2/HPO"/>
</dbReference>
<protein>
    <submittedName>
        <fullName evidence="8">PLPP1 protein</fullName>
    </submittedName>
</protein>
<dbReference type="GO" id="GO:0007165">
    <property type="term" value="P:signal transduction"/>
    <property type="evidence" value="ECO:0007669"/>
    <property type="project" value="TreeGrafter"/>
</dbReference>
<feature type="transmembrane region" description="Helical" evidence="6">
    <location>
        <begin position="99"/>
        <end position="116"/>
    </location>
</feature>
<keyword evidence="5 6" id="KW-0472">Membrane</keyword>
<comment type="subcellular location">
    <subcellularLocation>
        <location evidence="1">Membrane</location>
        <topology evidence="1">Multi-pass membrane protein</topology>
    </subcellularLocation>
</comment>
<feature type="transmembrane region" description="Helical" evidence="6">
    <location>
        <begin position="7"/>
        <end position="27"/>
    </location>
</feature>
<evidence type="ECO:0000256" key="5">
    <source>
        <dbReference type="ARBA" id="ARBA00023136"/>
    </source>
</evidence>
<dbReference type="InterPro" id="IPR036938">
    <property type="entry name" value="PAP2/HPO_sf"/>
</dbReference>
<dbReference type="SMART" id="SM00014">
    <property type="entry name" value="acidPPc"/>
    <property type="match status" value="1"/>
</dbReference>
<feature type="transmembrane region" description="Helical" evidence="6">
    <location>
        <begin position="206"/>
        <end position="226"/>
    </location>
</feature>
<feature type="transmembrane region" description="Helical" evidence="6">
    <location>
        <begin position="175"/>
        <end position="194"/>
    </location>
</feature>
<evidence type="ECO:0000259" key="7">
    <source>
        <dbReference type="SMART" id="SM00014"/>
    </source>
</evidence>
<dbReference type="SUPFAM" id="SSF48317">
    <property type="entry name" value="Acid phosphatase/Vanadium-dependent haloperoxidase"/>
    <property type="match status" value="1"/>
</dbReference>
<sequence>MCGFPKNLVYVLVDLVCVLIVALPIVILKFAGTPTQRGFFCDDQTISYPFHESTVPTWMLVIFGGGIPLICMLVGEAVFIHRSSKSEGEETKKFPLCPYFVRIYKTVGIFLFGTLANQCLTDVFKFTIGRLRPNFLSVCAPDYSTFNCTDAMGRYVYVTDYVCTGDPSEIKESRLSFISGHASMSFFFMVYLVLYLQVRIKWRQSWLLKPFLQVLAVILAQLTMLSRINDNKHHWSDVLAGSVLGTFMALLVGLSVSDLFPKTWRKIDQSVGPEKATPETEDEEEGRLEAVAVDNGDNGKRNVQGMTTIM</sequence>
<evidence type="ECO:0000313" key="9">
    <source>
        <dbReference type="Proteomes" id="UP000838412"/>
    </source>
</evidence>
<dbReference type="PANTHER" id="PTHR10165">
    <property type="entry name" value="LIPID PHOSPHATE PHOSPHATASE"/>
    <property type="match status" value="1"/>
</dbReference>
<keyword evidence="9" id="KW-1185">Reference proteome</keyword>
<proteinExistence type="inferred from homology"/>
<dbReference type="CDD" id="cd03384">
    <property type="entry name" value="PAP2_wunen"/>
    <property type="match status" value="1"/>
</dbReference>
<dbReference type="GO" id="GO:0008195">
    <property type="term" value="F:phosphatidate phosphatase activity"/>
    <property type="evidence" value="ECO:0007669"/>
    <property type="project" value="TreeGrafter"/>
</dbReference>
<evidence type="ECO:0000256" key="6">
    <source>
        <dbReference type="SAM" id="Phobius"/>
    </source>
</evidence>
<evidence type="ECO:0000256" key="4">
    <source>
        <dbReference type="ARBA" id="ARBA00022989"/>
    </source>
</evidence>
<dbReference type="GO" id="GO:0006644">
    <property type="term" value="P:phospholipid metabolic process"/>
    <property type="evidence" value="ECO:0007669"/>
    <property type="project" value="InterPro"/>
</dbReference>
<keyword evidence="3 6" id="KW-0812">Transmembrane</keyword>
<evidence type="ECO:0000313" key="8">
    <source>
        <dbReference type="EMBL" id="CAH1237861.1"/>
    </source>
</evidence>
<dbReference type="EMBL" id="OV696695">
    <property type="protein sequence ID" value="CAH1237861.1"/>
    <property type="molecule type" value="Genomic_DNA"/>
</dbReference>
<organism evidence="8 9">
    <name type="scientific">Branchiostoma lanceolatum</name>
    <name type="common">Common lancelet</name>
    <name type="synonym">Amphioxus lanceolatum</name>
    <dbReference type="NCBI Taxonomy" id="7740"/>
    <lineage>
        <taxon>Eukaryota</taxon>
        <taxon>Metazoa</taxon>
        <taxon>Chordata</taxon>
        <taxon>Cephalochordata</taxon>
        <taxon>Leptocardii</taxon>
        <taxon>Amphioxiformes</taxon>
        <taxon>Branchiostomatidae</taxon>
        <taxon>Branchiostoma</taxon>
    </lineage>
</organism>
<evidence type="ECO:0000256" key="3">
    <source>
        <dbReference type="ARBA" id="ARBA00022692"/>
    </source>
</evidence>
<dbReference type="OrthoDB" id="8907274at2759"/>
<reference evidence="8" key="1">
    <citation type="submission" date="2022-01" db="EMBL/GenBank/DDBJ databases">
        <authorList>
            <person name="Braso-Vives M."/>
        </authorList>
    </citation>
    <scope>NUCLEOTIDE SEQUENCE</scope>
</reference>
<evidence type="ECO:0000256" key="2">
    <source>
        <dbReference type="ARBA" id="ARBA00008816"/>
    </source>
</evidence>
<dbReference type="Pfam" id="PF01569">
    <property type="entry name" value="PAP2"/>
    <property type="match status" value="1"/>
</dbReference>
<accession>A0A8J9VX64</accession>
<comment type="similarity">
    <text evidence="2">Belongs to the PA-phosphatase related phosphoesterase family.</text>
</comment>
<dbReference type="InterPro" id="IPR043216">
    <property type="entry name" value="PAP-like"/>
</dbReference>
<keyword evidence="4 6" id="KW-1133">Transmembrane helix</keyword>
<evidence type="ECO:0000256" key="1">
    <source>
        <dbReference type="ARBA" id="ARBA00004141"/>
    </source>
</evidence>
<dbReference type="GO" id="GO:0005886">
    <property type="term" value="C:plasma membrane"/>
    <property type="evidence" value="ECO:0007669"/>
    <property type="project" value="TreeGrafter"/>
</dbReference>
<dbReference type="GO" id="GO:0046839">
    <property type="term" value="P:phospholipid dephosphorylation"/>
    <property type="evidence" value="ECO:0007669"/>
    <property type="project" value="TreeGrafter"/>
</dbReference>
<feature type="transmembrane region" description="Helical" evidence="6">
    <location>
        <begin position="58"/>
        <end position="79"/>
    </location>
</feature>
<dbReference type="Proteomes" id="UP000838412">
    <property type="component" value="Chromosome 10"/>
</dbReference>
<feature type="transmembrane region" description="Helical" evidence="6">
    <location>
        <begin position="238"/>
        <end position="260"/>
    </location>
</feature>
<feature type="domain" description="Phosphatidic acid phosphatase type 2/haloperoxidase" evidence="7">
    <location>
        <begin position="107"/>
        <end position="253"/>
    </location>
</feature>
<dbReference type="Gene3D" id="1.20.144.10">
    <property type="entry name" value="Phosphatidic acid phosphatase type 2/haloperoxidase"/>
    <property type="match status" value="1"/>
</dbReference>